<dbReference type="PANTHER" id="PTHR35272:SF3">
    <property type="entry name" value="THIOL:DISULFIDE INTERCHANGE PROTEIN DSBC"/>
    <property type="match status" value="1"/>
</dbReference>
<dbReference type="InterPro" id="IPR009094">
    <property type="entry name" value="DiS-bond_isomerase_DsbC/G_N_sf"/>
</dbReference>
<gene>
    <name evidence="10" type="ORF">AACH11_02190</name>
</gene>
<dbReference type="CDD" id="cd03020">
    <property type="entry name" value="DsbA_DsbC_DsbG"/>
    <property type="match status" value="1"/>
</dbReference>
<keyword evidence="11" id="KW-1185">Reference proteome</keyword>
<dbReference type="RefSeq" id="WP_341372550.1">
    <property type="nucleotide sequence ID" value="NZ_JBBUTF010000002.1"/>
</dbReference>
<dbReference type="Pfam" id="PF10411">
    <property type="entry name" value="DsbC_N"/>
    <property type="match status" value="1"/>
</dbReference>
<name>A0ABU9B7U4_9BURK</name>
<dbReference type="InterPro" id="IPR012336">
    <property type="entry name" value="Thioredoxin-like_fold"/>
</dbReference>
<dbReference type="InterPro" id="IPR036249">
    <property type="entry name" value="Thioredoxin-like_sf"/>
</dbReference>
<dbReference type="Gene3D" id="3.10.450.70">
    <property type="entry name" value="Disulphide bond isomerase, DsbC/G, N-terminal"/>
    <property type="match status" value="1"/>
</dbReference>
<keyword evidence="3 7" id="KW-0732">Signal</keyword>
<dbReference type="Gene3D" id="3.40.30.10">
    <property type="entry name" value="Glutaredoxin"/>
    <property type="match status" value="1"/>
</dbReference>
<evidence type="ECO:0000256" key="3">
    <source>
        <dbReference type="ARBA" id="ARBA00022729"/>
    </source>
</evidence>
<evidence type="ECO:0000259" key="9">
    <source>
        <dbReference type="Pfam" id="PF13098"/>
    </source>
</evidence>
<evidence type="ECO:0000256" key="4">
    <source>
        <dbReference type="ARBA" id="ARBA00022764"/>
    </source>
</evidence>
<evidence type="ECO:0000256" key="7">
    <source>
        <dbReference type="RuleBase" id="RU364038"/>
    </source>
</evidence>
<comment type="similarity">
    <text evidence="2 7">Belongs to the thioredoxin family. DsbC subfamily.</text>
</comment>
<organism evidence="10 11">
    <name type="scientific">Pseudaquabacterium rugosum</name>
    <dbReference type="NCBI Taxonomy" id="2984194"/>
    <lineage>
        <taxon>Bacteria</taxon>
        <taxon>Pseudomonadati</taxon>
        <taxon>Pseudomonadota</taxon>
        <taxon>Betaproteobacteria</taxon>
        <taxon>Burkholderiales</taxon>
        <taxon>Sphaerotilaceae</taxon>
        <taxon>Pseudaquabacterium</taxon>
    </lineage>
</organism>
<evidence type="ECO:0000256" key="2">
    <source>
        <dbReference type="ARBA" id="ARBA00009813"/>
    </source>
</evidence>
<feature type="signal peptide" evidence="7">
    <location>
        <begin position="1"/>
        <end position="42"/>
    </location>
</feature>
<accession>A0ABU9B7U4</accession>
<feature type="domain" description="Disulphide bond isomerase DsbC/G N-terminal" evidence="8">
    <location>
        <begin position="39"/>
        <end position="107"/>
    </location>
</feature>
<dbReference type="InterPro" id="IPR051470">
    <property type="entry name" value="Thiol:disulfide_interchange"/>
</dbReference>
<dbReference type="PROSITE" id="PS00194">
    <property type="entry name" value="THIOREDOXIN_1"/>
    <property type="match status" value="1"/>
</dbReference>
<dbReference type="SUPFAM" id="SSF52833">
    <property type="entry name" value="Thioredoxin-like"/>
    <property type="match status" value="1"/>
</dbReference>
<dbReference type="InterPro" id="IPR018950">
    <property type="entry name" value="DiS-bond_isomerase_DsbC/G_N"/>
</dbReference>
<evidence type="ECO:0000259" key="8">
    <source>
        <dbReference type="Pfam" id="PF10411"/>
    </source>
</evidence>
<dbReference type="PANTHER" id="PTHR35272">
    <property type="entry name" value="THIOL:DISULFIDE INTERCHANGE PROTEIN DSBC-RELATED"/>
    <property type="match status" value="1"/>
</dbReference>
<feature type="chain" id="PRO_5044965089" description="Thiol:disulfide interchange protein" evidence="7">
    <location>
        <begin position="43"/>
        <end position="261"/>
    </location>
</feature>
<keyword evidence="6 7" id="KW-0676">Redox-active center</keyword>
<keyword evidence="5" id="KW-1015">Disulfide bond</keyword>
<evidence type="ECO:0000256" key="1">
    <source>
        <dbReference type="ARBA" id="ARBA00004418"/>
    </source>
</evidence>
<dbReference type="InterPro" id="IPR017937">
    <property type="entry name" value="Thioredoxin_CS"/>
</dbReference>
<comment type="caution">
    <text evidence="10">The sequence shown here is derived from an EMBL/GenBank/DDBJ whole genome shotgun (WGS) entry which is preliminary data.</text>
</comment>
<protein>
    <recommendedName>
        <fullName evidence="7">Thiol:disulfide interchange protein</fullName>
    </recommendedName>
</protein>
<dbReference type="PROSITE" id="PS51318">
    <property type="entry name" value="TAT"/>
    <property type="match status" value="1"/>
</dbReference>
<comment type="function">
    <text evidence="7">Required for disulfide bond formation in some periplasmic proteins. Acts by transferring its disulfide bond to other proteins and is reduced in the process.</text>
</comment>
<evidence type="ECO:0000313" key="11">
    <source>
        <dbReference type="Proteomes" id="UP001368500"/>
    </source>
</evidence>
<dbReference type="Proteomes" id="UP001368500">
    <property type="component" value="Unassembled WGS sequence"/>
</dbReference>
<evidence type="ECO:0000313" key="10">
    <source>
        <dbReference type="EMBL" id="MEK8024778.1"/>
    </source>
</evidence>
<dbReference type="SUPFAM" id="SSF54423">
    <property type="entry name" value="DsbC/DsbG N-terminal domain-like"/>
    <property type="match status" value="1"/>
</dbReference>
<evidence type="ECO:0000256" key="6">
    <source>
        <dbReference type="ARBA" id="ARBA00023284"/>
    </source>
</evidence>
<comment type="subcellular location">
    <subcellularLocation>
        <location evidence="1 7">Periplasm</location>
    </subcellularLocation>
</comment>
<dbReference type="InterPro" id="IPR006311">
    <property type="entry name" value="TAT_signal"/>
</dbReference>
<reference evidence="10 11" key="1">
    <citation type="submission" date="2024-04" db="EMBL/GenBank/DDBJ databases">
        <title>Novel species of the genus Ideonella isolated from streams.</title>
        <authorList>
            <person name="Lu H."/>
        </authorList>
    </citation>
    <scope>NUCLEOTIDE SEQUENCE [LARGE SCALE GENOMIC DNA]</scope>
    <source>
        <strain evidence="10 11">BYS139W</strain>
    </source>
</reference>
<keyword evidence="4 7" id="KW-0574">Periplasm</keyword>
<feature type="domain" description="Thioredoxin-like fold" evidence="9">
    <location>
        <begin position="131"/>
        <end position="253"/>
    </location>
</feature>
<proteinExistence type="inferred from homology"/>
<dbReference type="InterPro" id="IPR033954">
    <property type="entry name" value="DiS-bond_Isoase_DsbC/G"/>
</dbReference>
<evidence type="ECO:0000256" key="5">
    <source>
        <dbReference type="ARBA" id="ARBA00023157"/>
    </source>
</evidence>
<dbReference type="EMBL" id="JBBUTF010000002">
    <property type="protein sequence ID" value="MEK8024778.1"/>
    <property type="molecule type" value="Genomic_DNA"/>
</dbReference>
<dbReference type="Pfam" id="PF13098">
    <property type="entry name" value="Thioredoxin_2"/>
    <property type="match status" value="1"/>
</dbReference>
<sequence length="261" mass="28185">MRTSSVPRPACHGPVSRARRALSATGLLAAAVLALGAAPAHADEAAIRKALAERLPNLPRIDEVSKTPIPGLYEVRIGTELVYADENGNHILQGNLIDTRTRADLTQARVDKLTAIDFDRLPLKDAFVIRQGSGARKLVVFSDPNCGYCKRLEKDLLALKDVTIYTFLYPILGADSTAKSRDIWCAKDPGKTWRGWMIDGETPTKAMGNCDVAAVQRNVELGRKYRVQGTPAVVFEDGSRAPGAIPAAQIESRLAAAAKKS</sequence>